<evidence type="ECO:0000256" key="1">
    <source>
        <dbReference type="ARBA" id="ARBA00034120"/>
    </source>
</evidence>
<dbReference type="AlphaFoldDB" id="A0A2Z6EZG2"/>
<keyword evidence="4" id="KW-1185">Reference proteome</keyword>
<dbReference type="SUPFAM" id="SSF56672">
    <property type="entry name" value="DNA/RNA polymerases"/>
    <property type="match status" value="1"/>
</dbReference>
<gene>
    <name evidence="3" type="ORF">HH1059_11060</name>
</gene>
<evidence type="ECO:0000313" key="4">
    <source>
        <dbReference type="Proteomes" id="UP000218890"/>
    </source>
</evidence>
<dbReference type="PANTHER" id="PTHR34047:SF8">
    <property type="entry name" value="PROTEIN YKFC"/>
    <property type="match status" value="1"/>
</dbReference>
<dbReference type="PANTHER" id="PTHR34047">
    <property type="entry name" value="NUCLEAR INTRON MATURASE 1, MITOCHONDRIAL-RELATED"/>
    <property type="match status" value="1"/>
</dbReference>
<name>A0A2Z6EZG2_HALHR</name>
<sequence>MQGEIRRRTREAPKGSCGGEGRQGPTAIETRRGNLETKRYRTRRVRRCYIPKEDGGERPLGIPAVEDRLLQAACARILTAIYEADFLDGSYGYRPGKSAKDAVADLGSTSALCAGPLVRAGGEATLSRTGAAGSVCR</sequence>
<feature type="region of interest" description="Disordered" evidence="2">
    <location>
        <begin position="1"/>
        <end position="36"/>
    </location>
</feature>
<dbReference type="InterPro" id="IPR043502">
    <property type="entry name" value="DNA/RNA_pol_sf"/>
</dbReference>
<feature type="compositionally biased region" description="Basic and acidic residues" evidence="2">
    <location>
        <begin position="1"/>
        <end position="13"/>
    </location>
</feature>
<dbReference type="Proteomes" id="UP000218890">
    <property type="component" value="Chromosome"/>
</dbReference>
<reference evidence="3" key="1">
    <citation type="submission" date="2016-02" db="EMBL/GenBank/DDBJ databases">
        <title>Halorhodospira halochloris DSM-1059 complete genome, version 2.</title>
        <authorList>
            <person name="Tsukatani Y."/>
        </authorList>
    </citation>
    <scope>NUCLEOTIDE SEQUENCE</scope>
    <source>
        <strain evidence="3">DSM 1059</strain>
    </source>
</reference>
<organism evidence="3 4">
    <name type="scientific">Halorhodospira halochloris</name>
    <name type="common">Ectothiorhodospira halochloris</name>
    <dbReference type="NCBI Taxonomy" id="1052"/>
    <lineage>
        <taxon>Bacteria</taxon>
        <taxon>Pseudomonadati</taxon>
        <taxon>Pseudomonadota</taxon>
        <taxon>Gammaproteobacteria</taxon>
        <taxon>Chromatiales</taxon>
        <taxon>Ectothiorhodospiraceae</taxon>
        <taxon>Halorhodospira</taxon>
    </lineage>
</organism>
<evidence type="ECO:0000256" key="2">
    <source>
        <dbReference type="SAM" id="MobiDB-lite"/>
    </source>
</evidence>
<protein>
    <submittedName>
        <fullName evidence="3">Uncharacterized protein</fullName>
    </submittedName>
</protein>
<dbReference type="RefSeq" id="WP_096409110.1">
    <property type="nucleotide sequence ID" value="NZ_AP017372.2"/>
</dbReference>
<dbReference type="EMBL" id="AP017372">
    <property type="protein sequence ID" value="BBE11037.1"/>
    <property type="molecule type" value="Genomic_DNA"/>
</dbReference>
<dbReference type="InterPro" id="IPR051083">
    <property type="entry name" value="GrpII_Intron_Splice-Mob/Def"/>
</dbReference>
<accession>A0A2Z6EZG2</accession>
<dbReference type="KEGG" id="hhk:HH1059_11060"/>
<comment type="similarity">
    <text evidence="1">Belongs to the bacterial reverse transcriptase family.</text>
</comment>
<evidence type="ECO:0000313" key="3">
    <source>
        <dbReference type="EMBL" id="BBE11037.1"/>
    </source>
</evidence>
<dbReference type="OrthoDB" id="9793236at2"/>
<proteinExistence type="inferred from homology"/>